<feature type="region of interest" description="Disordered" evidence="7">
    <location>
        <begin position="788"/>
        <end position="848"/>
    </location>
</feature>
<name>A0A2C5YRT5_9HYPO</name>
<proteinExistence type="inferred from homology"/>
<dbReference type="AlphaFoldDB" id="A0A2C5YRT5"/>
<dbReference type="Pfam" id="PF11815">
    <property type="entry name" value="DUF3336"/>
    <property type="match status" value="1"/>
</dbReference>
<evidence type="ECO:0000256" key="6">
    <source>
        <dbReference type="RuleBase" id="RU362055"/>
    </source>
</evidence>
<evidence type="ECO:0000259" key="8">
    <source>
        <dbReference type="PROSITE" id="PS51635"/>
    </source>
</evidence>
<dbReference type="InterPro" id="IPR021771">
    <property type="entry name" value="Triacylglycerol_lipase_N"/>
</dbReference>
<reference evidence="9 10" key="1">
    <citation type="submission" date="2017-06" db="EMBL/GenBank/DDBJ databases">
        <title>Ant-infecting Ophiocordyceps genomes reveal a high diversity of potential behavioral manipulation genes and a possible major role for enterotoxins.</title>
        <authorList>
            <person name="De Bekker C."/>
            <person name="Evans H.C."/>
            <person name="Brachmann A."/>
            <person name="Hughes D.P."/>
        </authorList>
    </citation>
    <scope>NUCLEOTIDE SEQUENCE [LARGE SCALE GENOMIC DNA]</scope>
    <source>
        <strain evidence="9 10">Map16</strain>
    </source>
</reference>
<feature type="region of interest" description="Disordered" evidence="7">
    <location>
        <begin position="437"/>
        <end position="461"/>
    </location>
</feature>
<feature type="compositionally biased region" description="Low complexity" evidence="7">
    <location>
        <begin position="12"/>
        <end position="24"/>
    </location>
</feature>
<dbReference type="STRING" id="2004952.A0A2C5YRT5"/>
<keyword evidence="2 5" id="KW-0378">Hydrolase</keyword>
<feature type="compositionally biased region" description="Polar residues" evidence="7">
    <location>
        <begin position="790"/>
        <end position="814"/>
    </location>
</feature>
<keyword evidence="3 5" id="KW-0442">Lipid degradation</keyword>
<comment type="similarity">
    <text evidence="6">Belongs to the PLPL family.</text>
</comment>
<organism evidence="9 10">
    <name type="scientific">Ophiocordyceps camponoti-rufipedis</name>
    <dbReference type="NCBI Taxonomy" id="2004952"/>
    <lineage>
        <taxon>Eukaryota</taxon>
        <taxon>Fungi</taxon>
        <taxon>Dikarya</taxon>
        <taxon>Ascomycota</taxon>
        <taxon>Pezizomycotina</taxon>
        <taxon>Sordariomycetes</taxon>
        <taxon>Hypocreomycetidae</taxon>
        <taxon>Hypocreales</taxon>
        <taxon>Ophiocordycipitaceae</taxon>
        <taxon>Ophiocordyceps</taxon>
    </lineage>
</organism>
<comment type="caution">
    <text evidence="9">The sequence shown here is derived from an EMBL/GenBank/DDBJ whole genome shotgun (WGS) entry which is preliminary data.</text>
</comment>
<keyword evidence="4 5" id="KW-0443">Lipid metabolism</keyword>
<feature type="active site" description="Nucleophile" evidence="5">
    <location>
        <position position="238"/>
    </location>
</feature>
<feature type="compositionally biased region" description="Polar residues" evidence="7">
    <location>
        <begin position="701"/>
        <end position="710"/>
    </location>
</feature>
<accession>A0A2C5YRT5</accession>
<evidence type="ECO:0000256" key="1">
    <source>
        <dbReference type="ARBA" id="ARBA00002682"/>
    </source>
</evidence>
<feature type="short sequence motif" description="GXGXXG" evidence="5">
    <location>
        <begin position="209"/>
        <end position="214"/>
    </location>
</feature>
<comment type="function">
    <text evidence="1">Probable lipid hydrolase.</text>
</comment>
<dbReference type="GO" id="GO:0016020">
    <property type="term" value="C:membrane"/>
    <property type="evidence" value="ECO:0007669"/>
    <property type="project" value="UniProtKB-SubCell"/>
</dbReference>
<comment type="subcellular location">
    <subcellularLocation>
        <location evidence="6">Membrane</location>
        <topology evidence="6">Single-pass membrane protein</topology>
    </subcellularLocation>
</comment>
<dbReference type="InterPro" id="IPR050301">
    <property type="entry name" value="NTE"/>
</dbReference>
<feature type="region of interest" description="Disordered" evidence="7">
    <location>
        <begin position="658"/>
        <end position="711"/>
    </location>
</feature>
<gene>
    <name evidence="9" type="ORF">CDD80_6006</name>
</gene>
<dbReference type="InterPro" id="IPR016035">
    <property type="entry name" value="Acyl_Trfase/lysoPLipase"/>
</dbReference>
<dbReference type="PANTHER" id="PTHR14226:SF10">
    <property type="entry name" value="TRIACYLGLYCEROL LIPASE 4-RELATED"/>
    <property type="match status" value="1"/>
</dbReference>
<dbReference type="PROSITE" id="PS51635">
    <property type="entry name" value="PNPLA"/>
    <property type="match status" value="1"/>
</dbReference>
<evidence type="ECO:0000313" key="10">
    <source>
        <dbReference type="Proteomes" id="UP000226431"/>
    </source>
</evidence>
<dbReference type="CDD" id="cd07230">
    <property type="entry name" value="Pat_TGL4-5_like"/>
    <property type="match status" value="1"/>
</dbReference>
<dbReference type="OrthoDB" id="10049244at2759"/>
<feature type="domain" description="PNPLA" evidence="8">
    <location>
        <begin position="205"/>
        <end position="408"/>
    </location>
</feature>
<evidence type="ECO:0000313" key="9">
    <source>
        <dbReference type="EMBL" id="PHH70446.1"/>
    </source>
</evidence>
<comment type="caution">
    <text evidence="5">Lacks conserved residue(s) required for the propagation of feature annotation.</text>
</comment>
<evidence type="ECO:0000256" key="5">
    <source>
        <dbReference type="PROSITE-ProRule" id="PRU01161"/>
    </source>
</evidence>
<evidence type="ECO:0000256" key="2">
    <source>
        <dbReference type="ARBA" id="ARBA00022801"/>
    </source>
</evidence>
<sequence length="848" mass="93288">MAALVLSSRGGSRPQAVKSSSSSQSESLVRRLSRGIKTANDALLSLRDGLSAEERERDRLCDERRALLRLCLKTAESFRQWQAAALELDALEGNDGWKRETDSGDYQPRLIEQRLKALDEARQRCDIRAMMHLVRTTLSRDLGGMGDVDLYRHSYVGTKRLIERYVESAIQTIDAIVARAAAVDDARDLLDAMLLSRQSFGRSALLLSGGGTFGMTHIGVLKALYEASLLPRIISGASAGSIVCAVLCTRTDDQIPALIRDFPHGDLAVFGDDDEDVEGGVGSALLGRLRRLLTEGSWADIRHLTRVMRGLTGDLTFQEAYNRTRRILNICVSSASVYESPRLLNYVTAPNVLIWSAVAASCSVPLFFNSSPLLVKDPITAEHHPWNPTPQRFIDGSVDNDLPMTRLAEMFNVNHFIVSQVNPHVVPFLTREDHMAPDDDVAASSSSSDGPTQQQHHQHHHHPLDWASTLLTLAKDEALHRLQVLADLGVLPTLMTKCRGILSQNYSGDITILPAITMHDLPRVMTNPTSDFLMRLMALGERATWPKLSRIRDRCAIELALDGAVHRLRTRVVFSQSQRDLRGLALSTRHQPPQPPPQLPPLATEPVVIAAAPADAEPSSGLSPAAESSALAGLGLRRRRRQSGGSIRVLPSLSGVVIPDSEATTDNGQGGTDKSGCADARRSCGNSPVALRKPPLKRASKSQIHVTQRPQAREYDEVLPLLSVPWRPRSQRAAGSETGSPRRRGLERWGSQRGESHPYDVEHQRHLQHHYYRHHHQHNGFDDEGERLQMQVSSPRGTATSPTDDMETSEQGHSSDADAELATEESDPDVFEGVSTASSPWKMGEEGR</sequence>
<dbReference type="PANTHER" id="PTHR14226">
    <property type="entry name" value="NEUROPATHY TARGET ESTERASE/SWISS CHEESE D.MELANOGASTER"/>
    <property type="match status" value="1"/>
</dbReference>
<dbReference type="GO" id="GO:0006641">
    <property type="term" value="P:triglyceride metabolic process"/>
    <property type="evidence" value="ECO:0007669"/>
    <property type="project" value="UniProtKB-ARBA"/>
</dbReference>
<dbReference type="InterPro" id="IPR002641">
    <property type="entry name" value="PNPLA_dom"/>
</dbReference>
<dbReference type="Gene3D" id="3.40.1090.10">
    <property type="entry name" value="Cytosolic phospholipase A2 catalytic domain"/>
    <property type="match status" value="2"/>
</dbReference>
<feature type="short sequence motif" description="GXSXG" evidence="5">
    <location>
        <begin position="236"/>
        <end position="240"/>
    </location>
</feature>
<evidence type="ECO:0000256" key="7">
    <source>
        <dbReference type="SAM" id="MobiDB-lite"/>
    </source>
</evidence>
<dbReference type="Proteomes" id="UP000226431">
    <property type="component" value="Unassembled WGS sequence"/>
</dbReference>
<feature type="active site" description="Proton acceptor" evidence="5">
    <location>
        <position position="395"/>
    </location>
</feature>
<feature type="region of interest" description="Disordered" evidence="7">
    <location>
        <begin position="729"/>
        <end position="758"/>
    </location>
</feature>
<dbReference type="GO" id="GO:0016042">
    <property type="term" value="P:lipid catabolic process"/>
    <property type="evidence" value="ECO:0007669"/>
    <property type="project" value="UniProtKB-UniRule"/>
</dbReference>
<evidence type="ECO:0000256" key="4">
    <source>
        <dbReference type="ARBA" id="ARBA00023098"/>
    </source>
</evidence>
<feature type="compositionally biased region" description="Acidic residues" evidence="7">
    <location>
        <begin position="817"/>
        <end position="830"/>
    </location>
</feature>
<dbReference type="SUPFAM" id="SSF52151">
    <property type="entry name" value="FabD/lysophospholipase-like"/>
    <property type="match status" value="1"/>
</dbReference>
<dbReference type="EMBL" id="NJES01000625">
    <property type="protein sequence ID" value="PHH70446.1"/>
    <property type="molecule type" value="Genomic_DNA"/>
</dbReference>
<feature type="region of interest" description="Disordered" evidence="7">
    <location>
        <begin position="1"/>
        <end position="24"/>
    </location>
</feature>
<dbReference type="GO" id="GO:0004806">
    <property type="term" value="F:triacylglycerol lipase activity"/>
    <property type="evidence" value="ECO:0007669"/>
    <property type="project" value="InterPro"/>
</dbReference>
<dbReference type="EC" id="3.1.1.-" evidence="6"/>
<evidence type="ECO:0000256" key="3">
    <source>
        <dbReference type="ARBA" id="ARBA00022963"/>
    </source>
</evidence>
<protein>
    <recommendedName>
        <fullName evidence="6">Patatin-like phospholipase domain-containing protein</fullName>
        <ecNumber evidence="6">3.1.1.-</ecNumber>
    </recommendedName>
</protein>
<keyword evidence="10" id="KW-1185">Reference proteome</keyword>
<comment type="function">
    <text evidence="6">Lipid hydrolase.</text>
</comment>
<feature type="compositionally biased region" description="Low complexity" evidence="7">
    <location>
        <begin position="442"/>
        <end position="455"/>
    </location>
</feature>
<dbReference type="Pfam" id="PF01734">
    <property type="entry name" value="Patatin"/>
    <property type="match status" value="1"/>
</dbReference>